<dbReference type="Gene3D" id="1.20.58.70">
    <property type="match status" value="1"/>
</dbReference>
<keyword evidence="5" id="KW-0175">Coiled coil</keyword>
<dbReference type="GO" id="GO:0006906">
    <property type="term" value="P:vesicle fusion"/>
    <property type="evidence" value="ECO:0007669"/>
    <property type="project" value="TreeGrafter"/>
</dbReference>
<feature type="compositionally biased region" description="Low complexity" evidence="7">
    <location>
        <begin position="16"/>
        <end position="50"/>
    </location>
</feature>
<dbReference type="GO" id="GO:0012505">
    <property type="term" value="C:endomembrane system"/>
    <property type="evidence" value="ECO:0007669"/>
    <property type="project" value="TreeGrafter"/>
</dbReference>
<dbReference type="Pfam" id="PF00804">
    <property type="entry name" value="Syntaxin"/>
    <property type="match status" value="1"/>
</dbReference>
<dbReference type="HOGENOM" id="CLU_042423_0_1_1"/>
<feature type="transmembrane region" description="Helical" evidence="8">
    <location>
        <begin position="335"/>
        <end position="356"/>
    </location>
</feature>
<dbReference type="FunCoup" id="G7E6V3">
    <property type="interactions" value="178"/>
</dbReference>
<feature type="compositionally biased region" description="Gly residues" evidence="7">
    <location>
        <begin position="1"/>
        <end position="10"/>
    </location>
</feature>
<evidence type="ECO:0000256" key="6">
    <source>
        <dbReference type="ARBA" id="ARBA00023136"/>
    </source>
</evidence>
<dbReference type="InterPro" id="IPR010989">
    <property type="entry name" value="SNARE"/>
</dbReference>
<feature type="region of interest" description="Disordered" evidence="7">
    <location>
        <begin position="1"/>
        <end position="78"/>
    </location>
</feature>
<dbReference type="GO" id="GO:0005886">
    <property type="term" value="C:plasma membrane"/>
    <property type="evidence" value="ECO:0007669"/>
    <property type="project" value="TreeGrafter"/>
</dbReference>
<dbReference type="InterPro" id="IPR006011">
    <property type="entry name" value="Syntaxin_N"/>
</dbReference>
<dbReference type="SUPFAM" id="SSF47661">
    <property type="entry name" value="t-snare proteins"/>
    <property type="match status" value="1"/>
</dbReference>
<accession>G7E6V3</accession>
<dbReference type="EMBL" id="BABT02000153">
    <property type="protein sequence ID" value="GAA98563.1"/>
    <property type="molecule type" value="Genomic_DNA"/>
</dbReference>
<dbReference type="PANTHER" id="PTHR19957:SF307">
    <property type="entry name" value="PROTEIN SSO1-RELATED"/>
    <property type="match status" value="1"/>
</dbReference>
<comment type="subcellular location">
    <subcellularLocation>
        <location evidence="1">Membrane</location>
        <topology evidence="1">Single-pass type IV membrane protein</topology>
    </subcellularLocation>
</comment>
<dbReference type="OrthoDB" id="10255013at2759"/>
<evidence type="ECO:0000256" key="4">
    <source>
        <dbReference type="ARBA" id="ARBA00022989"/>
    </source>
</evidence>
<feature type="domain" description="T-SNARE coiled-coil homology" evidence="9">
    <location>
        <begin position="261"/>
        <end position="323"/>
    </location>
</feature>
<evidence type="ECO:0000256" key="2">
    <source>
        <dbReference type="ARBA" id="ARBA00009063"/>
    </source>
</evidence>
<protein>
    <recommendedName>
        <fullName evidence="9">t-SNARE coiled-coil homology domain-containing protein</fullName>
    </recommendedName>
</protein>
<dbReference type="GO" id="GO:0048278">
    <property type="term" value="P:vesicle docking"/>
    <property type="evidence" value="ECO:0007669"/>
    <property type="project" value="TreeGrafter"/>
</dbReference>
<dbReference type="GO" id="GO:0005484">
    <property type="term" value="F:SNAP receptor activity"/>
    <property type="evidence" value="ECO:0007669"/>
    <property type="project" value="TreeGrafter"/>
</dbReference>
<dbReference type="PANTHER" id="PTHR19957">
    <property type="entry name" value="SYNTAXIN"/>
    <property type="match status" value="1"/>
</dbReference>
<reference evidence="10 11" key="1">
    <citation type="journal article" date="2011" name="J. Gen. Appl. Microbiol.">
        <title>Draft genome sequencing of the enigmatic basidiomycete Mixia osmundae.</title>
        <authorList>
            <person name="Nishida H."/>
            <person name="Nagatsuka Y."/>
            <person name="Sugiyama J."/>
        </authorList>
    </citation>
    <scope>NUCLEOTIDE SEQUENCE [LARGE SCALE GENOMIC DNA]</scope>
    <source>
        <strain evidence="11">CBS 9802 / IAM 14324 / JCM 22182 / KY 12970</strain>
    </source>
</reference>
<keyword evidence="6 8" id="KW-0472">Membrane</keyword>
<dbReference type="AlphaFoldDB" id="G7E6V3"/>
<evidence type="ECO:0000259" key="9">
    <source>
        <dbReference type="PROSITE" id="PS50192"/>
    </source>
</evidence>
<comment type="caution">
    <text evidence="10">The sequence shown here is derived from an EMBL/GenBank/DDBJ whole genome shotgun (WGS) entry which is preliminary data.</text>
</comment>
<gene>
    <name evidence="10" type="primary">Mo05250</name>
    <name evidence="10" type="ORF">E5Q_05250</name>
</gene>
<evidence type="ECO:0000256" key="7">
    <source>
        <dbReference type="SAM" id="MobiDB-lite"/>
    </source>
</evidence>
<evidence type="ECO:0000256" key="1">
    <source>
        <dbReference type="ARBA" id="ARBA00004211"/>
    </source>
</evidence>
<dbReference type="Proteomes" id="UP000009131">
    <property type="component" value="Unassembled WGS sequence"/>
</dbReference>
<name>G7E6V3_MIXOS</name>
<evidence type="ECO:0000313" key="10">
    <source>
        <dbReference type="EMBL" id="GAA98563.1"/>
    </source>
</evidence>
<dbReference type="GO" id="GO:0006887">
    <property type="term" value="P:exocytosis"/>
    <property type="evidence" value="ECO:0007669"/>
    <property type="project" value="TreeGrafter"/>
</dbReference>
<proteinExistence type="inferred from homology"/>
<dbReference type="InterPro" id="IPR000727">
    <property type="entry name" value="T_SNARE_dom"/>
</dbReference>
<keyword evidence="4 8" id="KW-1133">Transmembrane helix</keyword>
<evidence type="ECO:0000256" key="8">
    <source>
        <dbReference type="SAM" id="Phobius"/>
    </source>
</evidence>
<dbReference type="InParanoid" id="G7E6V3"/>
<sequence>MRQGQGGGYGQPAAPPSQATYNAPQQSYPSQQPYYQQQQQQPQQPQQAYGGAAGGYDRRQQDQYDQPPPVQPTGRQNGASHEAYEMGHVNGSQPTMQGFFDEVFTLREALEKQLSANISEIDTLHSRILNATDDNASAQAHAQLQDVSRQTTSLTNNIKVRIQRLNDETNRMPPGGDQNTRRTQIGALKKKFTDAIVRYQQVEKTARDKNRQKAERQFRIVKPDATQEEVNAALSDPSAQSQIFSQALVNSNRYGDARAAYKETQTRNEDIKQIERTIGELAQLFNEMAMMIEQQDEQVKAVEVQAAGVETDMQNAGQQIHKGKLSAIAARKKRWICFIILLIILIIVAIVLAVHFTR</sequence>
<dbReference type="FunFam" id="1.20.58.70:FF:000008">
    <property type="entry name" value="Syntaxin family protein"/>
    <property type="match status" value="1"/>
</dbReference>
<dbReference type="STRING" id="764103.G7E6V3"/>
<evidence type="ECO:0000313" key="11">
    <source>
        <dbReference type="Proteomes" id="UP000009131"/>
    </source>
</evidence>
<keyword evidence="3 8" id="KW-0812">Transmembrane</keyword>
<dbReference type="GO" id="GO:0006886">
    <property type="term" value="P:intracellular protein transport"/>
    <property type="evidence" value="ECO:0007669"/>
    <property type="project" value="TreeGrafter"/>
</dbReference>
<dbReference type="GO" id="GO:0000149">
    <property type="term" value="F:SNARE binding"/>
    <property type="evidence" value="ECO:0007669"/>
    <property type="project" value="TreeGrafter"/>
</dbReference>
<dbReference type="GO" id="GO:0031201">
    <property type="term" value="C:SNARE complex"/>
    <property type="evidence" value="ECO:0007669"/>
    <property type="project" value="TreeGrafter"/>
</dbReference>
<reference evidence="10 11" key="2">
    <citation type="journal article" date="2012" name="Open Biol.">
        <title>Characteristics of nucleosomes and linker DNA regions on the genome of the basidiomycete Mixia osmundae revealed by mono- and dinucleosome mapping.</title>
        <authorList>
            <person name="Nishida H."/>
            <person name="Kondo S."/>
            <person name="Matsumoto T."/>
            <person name="Suzuki Y."/>
            <person name="Yoshikawa H."/>
            <person name="Taylor T.D."/>
            <person name="Sugiyama J."/>
        </authorList>
    </citation>
    <scope>NUCLEOTIDE SEQUENCE [LARGE SCALE GENOMIC DNA]</scope>
    <source>
        <strain evidence="11">CBS 9802 / IAM 14324 / JCM 22182 / KY 12970</strain>
    </source>
</reference>
<dbReference type="PROSITE" id="PS50192">
    <property type="entry name" value="T_SNARE"/>
    <property type="match status" value="1"/>
</dbReference>
<keyword evidence="11" id="KW-1185">Reference proteome</keyword>
<dbReference type="SMART" id="SM00503">
    <property type="entry name" value="SynN"/>
    <property type="match status" value="1"/>
</dbReference>
<organism evidence="10 11">
    <name type="scientific">Mixia osmundae (strain CBS 9802 / IAM 14324 / JCM 22182 / KY 12970)</name>
    <dbReference type="NCBI Taxonomy" id="764103"/>
    <lineage>
        <taxon>Eukaryota</taxon>
        <taxon>Fungi</taxon>
        <taxon>Dikarya</taxon>
        <taxon>Basidiomycota</taxon>
        <taxon>Pucciniomycotina</taxon>
        <taxon>Mixiomycetes</taxon>
        <taxon>Mixiales</taxon>
        <taxon>Mixiaceae</taxon>
        <taxon>Mixia</taxon>
    </lineage>
</organism>
<evidence type="ECO:0000256" key="3">
    <source>
        <dbReference type="ARBA" id="ARBA00022692"/>
    </source>
</evidence>
<dbReference type="CDD" id="cd15849">
    <property type="entry name" value="SNARE_Sso1"/>
    <property type="match status" value="1"/>
</dbReference>
<dbReference type="InterPro" id="IPR045242">
    <property type="entry name" value="Syntaxin"/>
</dbReference>
<dbReference type="eggNOG" id="KOG0810">
    <property type="taxonomic scope" value="Eukaryota"/>
</dbReference>
<comment type="similarity">
    <text evidence="2">Belongs to the syntaxin family.</text>
</comment>
<evidence type="ECO:0000256" key="5">
    <source>
        <dbReference type="ARBA" id="ARBA00023054"/>
    </source>
</evidence>
<dbReference type="SMART" id="SM00397">
    <property type="entry name" value="t_SNARE"/>
    <property type="match status" value="1"/>
</dbReference>